<sequence length="113" mass="13230">MKIENGNRGRGCLDEQLSEKYKDFLGHPMTVRELRLIPYLQYLVVNRQPWNIGKMRQSEVEICNKWQRKGWLLAGSTAPLRVNREFWDFMNDVLWDAYALHLSAGSADDEDGE</sequence>
<reference evidence="1 2" key="1">
    <citation type="submission" date="2022-01" db="EMBL/GenBank/DDBJ databases">
        <title>Novel bile acid biosynthetic pathways are enriched in the microbiome of centenarians.</title>
        <authorList>
            <person name="Sato Y."/>
            <person name="Atarashi K."/>
            <person name="Plichta R.D."/>
            <person name="Arai Y."/>
            <person name="Sasajima S."/>
            <person name="Kearney M.S."/>
            <person name="Suda W."/>
            <person name="Takeshita K."/>
            <person name="Sasaki T."/>
            <person name="Okamoto S."/>
            <person name="Skelly N.A."/>
            <person name="Okamura Y."/>
            <person name="Vlamakis H."/>
            <person name="Li Y."/>
            <person name="Tanoue T."/>
            <person name="Takei H."/>
            <person name="Nittono H."/>
            <person name="Narushima S."/>
            <person name="Irie J."/>
            <person name="Itoh H."/>
            <person name="Moriya K."/>
            <person name="Sugiura Y."/>
            <person name="Suematsu M."/>
            <person name="Moritoki N."/>
            <person name="Shibata S."/>
            <person name="Littman R.D."/>
            <person name="Fischbach A.M."/>
            <person name="Uwamino Y."/>
            <person name="Inoue T."/>
            <person name="Honda A."/>
            <person name="Hattori M."/>
            <person name="Murai T."/>
            <person name="Xavier J.R."/>
            <person name="Hirose N."/>
            <person name="Honda K."/>
        </authorList>
    </citation>
    <scope>NUCLEOTIDE SEQUENCE [LARGE SCALE GENOMIC DNA]</scope>
    <source>
        <strain evidence="1 2">CE91-St30</strain>
    </source>
</reference>
<dbReference type="EMBL" id="AP025564">
    <property type="protein sequence ID" value="BDE94860.1"/>
    <property type="molecule type" value="Genomic_DNA"/>
</dbReference>
<evidence type="ECO:0000313" key="2">
    <source>
        <dbReference type="Proteomes" id="UP001320544"/>
    </source>
</evidence>
<protein>
    <submittedName>
        <fullName evidence="1">Uncharacterized protein</fullName>
    </submittedName>
</protein>
<dbReference type="RefSeq" id="WP_244411387.1">
    <property type="nucleotide sequence ID" value="NZ_AP025564.1"/>
</dbReference>
<proteinExistence type="predicted"/>
<accession>A0ABM7WFG8</accession>
<dbReference type="Proteomes" id="UP001320544">
    <property type="component" value="Chromosome"/>
</dbReference>
<organism evidence="1 2">
    <name type="scientific">Raoultibacter timonensis</name>
    <dbReference type="NCBI Taxonomy" id="1907662"/>
    <lineage>
        <taxon>Bacteria</taxon>
        <taxon>Bacillati</taxon>
        <taxon>Actinomycetota</taxon>
        <taxon>Coriobacteriia</taxon>
        <taxon>Eggerthellales</taxon>
        <taxon>Eggerthellaceae</taxon>
        <taxon>Raoultibacter</taxon>
    </lineage>
</organism>
<evidence type="ECO:0000313" key="1">
    <source>
        <dbReference type="EMBL" id="BDE94860.1"/>
    </source>
</evidence>
<name>A0ABM7WFG8_9ACTN</name>
<gene>
    <name evidence="1" type="ORF">CE91St30_01930</name>
</gene>
<keyword evidence="2" id="KW-1185">Reference proteome</keyword>